<comment type="caution">
    <text evidence="1">The sequence shown here is derived from an EMBL/GenBank/DDBJ whole genome shotgun (WGS) entry which is preliminary data.</text>
</comment>
<proteinExistence type="predicted"/>
<accession>A0AAV6TRY0</accession>
<evidence type="ECO:0000313" key="2">
    <source>
        <dbReference type="Proteomes" id="UP000827092"/>
    </source>
</evidence>
<dbReference type="Proteomes" id="UP000827092">
    <property type="component" value="Unassembled WGS sequence"/>
</dbReference>
<organism evidence="1 2">
    <name type="scientific">Oedothorax gibbosus</name>
    <dbReference type="NCBI Taxonomy" id="931172"/>
    <lineage>
        <taxon>Eukaryota</taxon>
        <taxon>Metazoa</taxon>
        <taxon>Ecdysozoa</taxon>
        <taxon>Arthropoda</taxon>
        <taxon>Chelicerata</taxon>
        <taxon>Arachnida</taxon>
        <taxon>Araneae</taxon>
        <taxon>Araneomorphae</taxon>
        <taxon>Entelegynae</taxon>
        <taxon>Araneoidea</taxon>
        <taxon>Linyphiidae</taxon>
        <taxon>Erigoninae</taxon>
        <taxon>Oedothorax</taxon>
    </lineage>
</organism>
<protein>
    <submittedName>
        <fullName evidence="1">Uncharacterized protein</fullName>
    </submittedName>
</protein>
<sequence length="331" mass="38968">MASLAGEKSAGNFSSSGEWNDLQSFKLACWGSNPENVLRLWPIVRKDALSEICSGRFRVRAVFLKRSDFWFKFWVCYLRLQMKQSKKVNDPVDVSKLLIFVMMKSNVGAARYLLDDSLVCHIPNLANRYLTRLRSKFDSTTFVFLVNHFNEEDSKTFLNLHSVECLLRCLTWPLLQFFLPLTELVWPGFDFDANIETLLKEVLMKIKQTKEPASYENIFKTLWVKTPIQYRLRFITNNTYIILSDLFSGYDLQQAMAELAKVGQENRIQLLDLFIENANVVMSLSVEDSKYRSFKTILEKYFADKLIENYEDCYKTMTYAYYEFDYFFFQD</sequence>
<dbReference type="AlphaFoldDB" id="A0AAV6TRY0"/>
<name>A0AAV6TRY0_9ARAC</name>
<keyword evidence="2" id="KW-1185">Reference proteome</keyword>
<reference evidence="1 2" key="1">
    <citation type="journal article" date="2022" name="Nat. Ecol. Evol.">
        <title>A masculinizing supergene underlies an exaggerated male reproductive morph in a spider.</title>
        <authorList>
            <person name="Hendrickx F."/>
            <person name="De Corte Z."/>
            <person name="Sonet G."/>
            <person name="Van Belleghem S.M."/>
            <person name="Kostlbacher S."/>
            <person name="Vangestel C."/>
        </authorList>
    </citation>
    <scope>NUCLEOTIDE SEQUENCE [LARGE SCALE GENOMIC DNA]</scope>
    <source>
        <strain evidence="1">W744_W776</strain>
    </source>
</reference>
<dbReference type="EMBL" id="JAFNEN010001176">
    <property type="protein sequence ID" value="KAG8174622.1"/>
    <property type="molecule type" value="Genomic_DNA"/>
</dbReference>
<evidence type="ECO:0000313" key="1">
    <source>
        <dbReference type="EMBL" id="KAG8174622.1"/>
    </source>
</evidence>
<gene>
    <name evidence="1" type="ORF">JTE90_020454</name>
</gene>